<dbReference type="EMBL" id="VLLL01000009">
    <property type="protein sequence ID" value="TWJ07904.1"/>
    <property type="molecule type" value="Genomic_DNA"/>
</dbReference>
<dbReference type="CDD" id="cd17393">
    <property type="entry name" value="MFS_MosC_like"/>
    <property type="match status" value="1"/>
</dbReference>
<dbReference type="InterPro" id="IPR020846">
    <property type="entry name" value="MFS_dom"/>
</dbReference>
<dbReference type="AlphaFoldDB" id="A0A562UQN1"/>
<feature type="transmembrane region" description="Helical" evidence="6">
    <location>
        <begin position="272"/>
        <end position="290"/>
    </location>
</feature>
<feature type="domain" description="Major facilitator superfamily (MFS) profile" evidence="7">
    <location>
        <begin position="6"/>
        <end position="381"/>
    </location>
</feature>
<feature type="transmembrane region" description="Helical" evidence="6">
    <location>
        <begin position="162"/>
        <end position="185"/>
    </location>
</feature>
<evidence type="ECO:0000256" key="4">
    <source>
        <dbReference type="ARBA" id="ARBA00023136"/>
    </source>
</evidence>
<accession>A0A562UQN1</accession>
<sequence length="477" mass="48308">MDQRRAQMVLAMVFAVHGTVSGNFATRVPWIQQHLSLGAGEIGLALLCVALGSFLSIPLAGRLVRRFGPRPVTRVSLLALCLGLATPAVMPDFGTLCAVLLVYGAAAGASDAAMKQQAIAVERDLERPIMSRLHGLWSIGTLIGAGIGTAATFAALDARIHLAAVGGALAVLAAVVVVALPATRVEEPEAVTVAAPRRRALPGRTLLILGLLGFCASFAEAAAHSWSSVFIAQLPGGAPATASLGFAVFVATMAVGRLCGDRLVQEYGPVTVVRLGGLLSATGAVLAMAATAPALAMAGFAMLGLGLAAIGPVVVSAAGRTTPGGNGVSTVVTICYLACLASPGAIGGIADRFSLAAAFGITAVVILVIVVMAGVLGPQAAPATGTTVTRIARLRPRRISFTRVARSAPVVALTLGRSARPSDIAVSIGEPVVASAPVTVSFADDSPTVEMPAMSRRSSDDLHRVEEPARIPAVEPA</sequence>
<protein>
    <submittedName>
        <fullName evidence="8">Putative MFS family arabinose efflux permease</fullName>
    </submittedName>
</protein>
<keyword evidence="3 6" id="KW-1133">Transmembrane helix</keyword>
<dbReference type="PROSITE" id="PS50850">
    <property type="entry name" value="MFS"/>
    <property type="match status" value="1"/>
</dbReference>
<dbReference type="InterPro" id="IPR051788">
    <property type="entry name" value="MFS_Transporter"/>
</dbReference>
<dbReference type="PANTHER" id="PTHR23514:SF13">
    <property type="entry name" value="INNER MEMBRANE PROTEIN YBJJ"/>
    <property type="match status" value="1"/>
</dbReference>
<dbReference type="InterPro" id="IPR011701">
    <property type="entry name" value="MFS"/>
</dbReference>
<dbReference type="SUPFAM" id="SSF103473">
    <property type="entry name" value="MFS general substrate transporter"/>
    <property type="match status" value="1"/>
</dbReference>
<feature type="transmembrane region" description="Helical" evidence="6">
    <location>
        <begin position="296"/>
        <end position="315"/>
    </location>
</feature>
<feature type="transmembrane region" description="Helical" evidence="6">
    <location>
        <begin position="238"/>
        <end position="260"/>
    </location>
</feature>
<evidence type="ECO:0000256" key="6">
    <source>
        <dbReference type="SAM" id="Phobius"/>
    </source>
</evidence>
<feature type="transmembrane region" description="Helical" evidence="6">
    <location>
        <begin position="355"/>
        <end position="376"/>
    </location>
</feature>
<comment type="caution">
    <text evidence="8">The sequence shown here is derived from an EMBL/GenBank/DDBJ whole genome shotgun (WGS) entry which is preliminary data.</text>
</comment>
<keyword evidence="2 6" id="KW-0812">Transmembrane</keyword>
<proteinExistence type="predicted"/>
<feature type="transmembrane region" description="Helical" evidence="6">
    <location>
        <begin position="206"/>
        <end position="226"/>
    </location>
</feature>
<evidence type="ECO:0000256" key="3">
    <source>
        <dbReference type="ARBA" id="ARBA00022989"/>
    </source>
</evidence>
<dbReference type="GO" id="GO:0005886">
    <property type="term" value="C:plasma membrane"/>
    <property type="evidence" value="ECO:0007669"/>
    <property type="project" value="UniProtKB-SubCell"/>
</dbReference>
<gene>
    <name evidence="8" type="ORF">LX16_4686</name>
</gene>
<dbReference type="GO" id="GO:0022857">
    <property type="term" value="F:transmembrane transporter activity"/>
    <property type="evidence" value="ECO:0007669"/>
    <property type="project" value="InterPro"/>
</dbReference>
<evidence type="ECO:0000313" key="8">
    <source>
        <dbReference type="EMBL" id="TWJ07904.1"/>
    </source>
</evidence>
<feature type="transmembrane region" description="Helical" evidence="6">
    <location>
        <begin position="135"/>
        <end position="156"/>
    </location>
</feature>
<keyword evidence="9" id="KW-1185">Reference proteome</keyword>
<feature type="region of interest" description="Disordered" evidence="5">
    <location>
        <begin position="450"/>
        <end position="477"/>
    </location>
</feature>
<feature type="compositionally biased region" description="Basic and acidic residues" evidence="5">
    <location>
        <begin position="457"/>
        <end position="469"/>
    </location>
</feature>
<evidence type="ECO:0000256" key="1">
    <source>
        <dbReference type="ARBA" id="ARBA00004651"/>
    </source>
</evidence>
<name>A0A562UQN1_9ACTN</name>
<evidence type="ECO:0000256" key="5">
    <source>
        <dbReference type="SAM" id="MobiDB-lite"/>
    </source>
</evidence>
<evidence type="ECO:0000259" key="7">
    <source>
        <dbReference type="PROSITE" id="PS50850"/>
    </source>
</evidence>
<evidence type="ECO:0000256" key="2">
    <source>
        <dbReference type="ARBA" id="ARBA00022692"/>
    </source>
</evidence>
<dbReference type="PANTHER" id="PTHR23514">
    <property type="entry name" value="BYPASS OF STOP CODON PROTEIN 6"/>
    <property type="match status" value="1"/>
</dbReference>
<reference evidence="8 9" key="1">
    <citation type="journal article" date="2013" name="Stand. Genomic Sci.">
        <title>Genomic Encyclopedia of Type Strains, Phase I: The one thousand microbial genomes (KMG-I) project.</title>
        <authorList>
            <person name="Kyrpides N.C."/>
            <person name="Woyke T."/>
            <person name="Eisen J.A."/>
            <person name="Garrity G."/>
            <person name="Lilburn T.G."/>
            <person name="Beck B.J."/>
            <person name="Whitman W.B."/>
            <person name="Hugenholtz P."/>
            <person name="Klenk H.P."/>
        </authorList>
    </citation>
    <scope>NUCLEOTIDE SEQUENCE [LARGE SCALE GENOMIC DNA]</scope>
    <source>
        <strain evidence="8 9">DSM 45044</strain>
    </source>
</reference>
<dbReference type="Gene3D" id="1.20.1250.20">
    <property type="entry name" value="MFS general substrate transporter like domains"/>
    <property type="match status" value="1"/>
</dbReference>
<comment type="subcellular location">
    <subcellularLocation>
        <location evidence="1">Cell membrane</location>
        <topology evidence="1">Multi-pass membrane protein</topology>
    </subcellularLocation>
</comment>
<keyword evidence="4 6" id="KW-0472">Membrane</keyword>
<dbReference type="Proteomes" id="UP000321617">
    <property type="component" value="Unassembled WGS sequence"/>
</dbReference>
<organism evidence="8 9">
    <name type="scientific">Stackebrandtia albiflava</name>
    <dbReference type="NCBI Taxonomy" id="406432"/>
    <lineage>
        <taxon>Bacteria</taxon>
        <taxon>Bacillati</taxon>
        <taxon>Actinomycetota</taxon>
        <taxon>Actinomycetes</taxon>
        <taxon>Glycomycetales</taxon>
        <taxon>Glycomycetaceae</taxon>
        <taxon>Stackebrandtia</taxon>
    </lineage>
</organism>
<dbReference type="Pfam" id="PF07690">
    <property type="entry name" value="MFS_1"/>
    <property type="match status" value="1"/>
</dbReference>
<feature type="transmembrane region" description="Helical" evidence="6">
    <location>
        <begin position="327"/>
        <end position="349"/>
    </location>
</feature>
<dbReference type="InterPro" id="IPR036259">
    <property type="entry name" value="MFS_trans_sf"/>
</dbReference>
<evidence type="ECO:0000313" key="9">
    <source>
        <dbReference type="Proteomes" id="UP000321617"/>
    </source>
</evidence>
<feature type="transmembrane region" description="Helical" evidence="6">
    <location>
        <begin position="42"/>
        <end position="60"/>
    </location>
</feature>